<feature type="region of interest" description="Disordered" evidence="1">
    <location>
        <begin position="1"/>
        <end position="21"/>
    </location>
</feature>
<proteinExistence type="predicted"/>
<name>K3YFH3_SETIT</name>
<dbReference type="AlphaFoldDB" id="K3YFH3"/>
<sequence>MHIEYSQKGSQGSGSLGVNNSTLPQLAFLQ</sequence>
<reference evidence="3" key="1">
    <citation type="journal article" date="2012" name="Nat. Biotechnol.">
        <title>Reference genome sequence of the model plant Setaria.</title>
        <authorList>
            <person name="Bennetzen J.L."/>
            <person name="Schmutz J."/>
            <person name="Wang H."/>
            <person name="Percifield R."/>
            <person name="Hawkins J."/>
            <person name="Pontaroli A.C."/>
            <person name="Estep M."/>
            <person name="Feng L."/>
            <person name="Vaughn J.N."/>
            <person name="Grimwood J."/>
            <person name="Jenkins J."/>
            <person name="Barry K."/>
            <person name="Lindquist E."/>
            <person name="Hellsten U."/>
            <person name="Deshpande S."/>
            <person name="Wang X."/>
            <person name="Wu X."/>
            <person name="Mitros T."/>
            <person name="Triplett J."/>
            <person name="Yang X."/>
            <person name="Ye C.Y."/>
            <person name="Mauro-Herrera M."/>
            <person name="Wang L."/>
            <person name="Li P."/>
            <person name="Sharma M."/>
            <person name="Sharma R."/>
            <person name="Ronald P.C."/>
            <person name="Panaud O."/>
            <person name="Kellogg E.A."/>
            <person name="Brutnell T.P."/>
            <person name="Doust A.N."/>
            <person name="Tuskan G.A."/>
            <person name="Rokhsar D."/>
            <person name="Devos K.M."/>
        </authorList>
    </citation>
    <scope>NUCLEOTIDE SEQUENCE [LARGE SCALE GENOMIC DNA]</scope>
    <source>
        <strain evidence="3">cv. Yugu1</strain>
    </source>
</reference>
<protein>
    <submittedName>
        <fullName evidence="2">Uncharacterized protein</fullName>
    </submittedName>
</protein>
<dbReference type="Gramene" id="KQK99306">
    <property type="protein sequence ID" value="KQK99306"/>
    <property type="gene ID" value="SETIT_012991mg"/>
</dbReference>
<dbReference type="Proteomes" id="UP000004995">
    <property type="component" value="Unassembled WGS sequence"/>
</dbReference>
<accession>K3YFH3</accession>
<dbReference type="EMBL" id="AGNK02004535">
    <property type="status" value="NOT_ANNOTATED_CDS"/>
    <property type="molecule type" value="Genomic_DNA"/>
</dbReference>
<dbReference type="HOGENOM" id="CLU_3407050_0_0_1"/>
<dbReference type="InParanoid" id="K3YFH3"/>
<dbReference type="EnsemblPlants" id="KQK99306">
    <property type="protein sequence ID" value="KQK99306"/>
    <property type="gene ID" value="SETIT_012991mg"/>
</dbReference>
<evidence type="ECO:0000256" key="1">
    <source>
        <dbReference type="SAM" id="MobiDB-lite"/>
    </source>
</evidence>
<keyword evidence="3" id="KW-1185">Reference proteome</keyword>
<reference evidence="2" key="2">
    <citation type="submission" date="2018-08" db="UniProtKB">
        <authorList>
            <consortium name="EnsemblPlants"/>
        </authorList>
    </citation>
    <scope>IDENTIFICATION</scope>
    <source>
        <strain evidence="2">Yugu1</strain>
    </source>
</reference>
<evidence type="ECO:0000313" key="3">
    <source>
        <dbReference type="Proteomes" id="UP000004995"/>
    </source>
</evidence>
<evidence type="ECO:0000313" key="2">
    <source>
        <dbReference type="EnsemblPlants" id="KQK99306"/>
    </source>
</evidence>
<organism evidence="2 3">
    <name type="scientific">Setaria italica</name>
    <name type="common">Foxtail millet</name>
    <name type="synonym">Panicum italicum</name>
    <dbReference type="NCBI Taxonomy" id="4555"/>
    <lineage>
        <taxon>Eukaryota</taxon>
        <taxon>Viridiplantae</taxon>
        <taxon>Streptophyta</taxon>
        <taxon>Embryophyta</taxon>
        <taxon>Tracheophyta</taxon>
        <taxon>Spermatophyta</taxon>
        <taxon>Magnoliopsida</taxon>
        <taxon>Liliopsida</taxon>
        <taxon>Poales</taxon>
        <taxon>Poaceae</taxon>
        <taxon>PACMAD clade</taxon>
        <taxon>Panicoideae</taxon>
        <taxon>Panicodae</taxon>
        <taxon>Paniceae</taxon>
        <taxon>Cenchrinae</taxon>
        <taxon>Setaria</taxon>
    </lineage>
</organism>
<feature type="compositionally biased region" description="Low complexity" evidence="1">
    <location>
        <begin position="1"/>
        <end position="10"/>
    </location>
</feature>